<gene>
    <name evidence="7" type="primary">LOC110782884</name>
</gene>
<dbReference type="SUPFAM" id="SSF53756">
    <property type="entry name" value="UDP-Glycosyltransferase/glycogen phosphorylase"/>
    <property type="match status" value="1"/>
</dbReference>
<dbReference type="KEGG" id="soe:110782884"/>
<dbReference type="EC" id="2.4.1.-" evidence="4"/>
<evidence type="ECO:0000256" key="3">
    <source>
        <dbReference type="RuleBase" id="RU003718"/>
    </source>
</evidence>
<dbReference type="InterPro" id="IPR002213">
    <property type="entry name" value="UDP_glucos_trans"/>
</dbReference>
<dbReference type="Pfam" id="PF00201">
    <property type="entry name" value="UDPGT"/>
    <property type="match status" value="1"/>
</dbReference>
<keyword evidence="6" id="KW-1185">Reference proteome</keyword>
<keyword evidence="2 3" id="KW-0808">Transferase</keyword>
<evidence type="ECO:0000256" key="1">
    <source>
        <dbReference type="ARBA" id="ARBA00009995"/>
    </source>
</evidence>
<evidence type="ECO:0000259" key="5">
    <source>
        <dbReference type="Pfam" id="PF26168"/>
    </source>
</evidence>
<proteinExistence type="inferred from homology"/>
<dbReference type="GO" id="GO:0005737">
    <property type="term" value="C:cytoplasm"/>
    <property type="evidence" value="ECO:0000318"/>
    <property type="project" value="GO_Central"/>
</dbReference>
<reference evidence="7" key="2">
    <citation type="submission" date="2025-08" db="UniProtKB">
        <authorList>
            <consortium name="RefSeq"/>
        </authorList>
    </citation>
    <scope>IDENTIFICATION</scope>
    <source>
        <tissue evidence="7">Leaf</tissue>
    </source>
</reference>
<evidence type="ECO:0000313" key="7">
    <source>
        <dbReference type="RefSeq" id="XP_021842820.2"/>
    </source>
</evidence>
<dbReference type="GeneID" id="110782884"/>
<dbReference type="Gene3D" id="3.40.50.2000">
    <property type="entry name" value="Glycogen Phosphorylase B"/>
    <property type="match status" value="2"/>
</dbReference>
<organism evidence="6 7">
    <name type="scientific">Spinacia oleracea</name>
    <name type="common">Spinach</name>
    <dbReference type="NCBI Taxonomy" id="3562"/>
    <lineage>
        <taxon>Eukaryota</taxon>
        <taxon>Viridiplantae</taxon>
        <taxon>Streptophyta</taxon>
        <taxon>Embryophyta</taxon>
        <taxon>Tracheophyta</taxon>
        <taxon>Spermatophyta</taxon>
        <taxon>Magnoliopsida</taxon>
        <taxon>eudicotyledons</taxon>
        <taxon>Gunneridae</taxon>
        <taxon>Pentapetalae</taxon>
        <taxon>Caryophyllales</taxon>
        <taxon>Chenopodiaceae</taxon>
        <taxon>Chenopodioideae</taxon>
        <taxon>Anserineae</taxon>
        <taxon>Spinacia</taxon>
    </lineage>
</organism>
<reference evidence="6" key="1">
    <citation type="journal article" date="2021" name="Nat. Commun.">
        <title>Genomic analyses provide insights into spinach domestication and the genetic basis of agronomic traits.</title>
        <authorList>
            <person name="Cai X."/>
            <person name="Sun X."/>
            <person name="Xu C."/>
            <person name="Sun H."/>
            <person name="Wang X."/>
            <person name="Ge C."/>
            <person name="Zhang Z."/>
            <person name="Wang Q."/>
            <person name="Fei Z."/>
            <person name="Jiao C."/>
            <person name="Wang Q."/>
        </authorList>
    </citation>
    <scope>NUCLEOTIDE SEQUENCE [LARGE SCALE GENOMIC DNA]</scope>
    <source>
        <strain evidence="6">cv. Varoflay</strain>
    </source>
</reference>
<dbReference type="AlphaFoldDB" id="A0A9R0JQG4"/>
<dbReference type="RefSeq" id="XP_021842820.2">
    <property type="nucleotide sequence ID" value="XM_021987128.2"/>
</dbReference>
<evidence type="ECO:0000256" key="2">
    <source>
        <dbReference type="ARBA" id="ARBA00022679"/>
    </source>
</evidence>
<dbReference type="Proteomes" id="UP000813463">
    <property type="component" value="Chromosome 1"/>
</dbReference>
<evidence type="ECO:0000313" key="6">
    <source>
        <dbReference type="Proteomes" id="UP000813463"/>
    </source>
</evidence>
<dbReference type="CDD" id="cd03784">
    <property type="entry name" value="GT1_Gtf-like"/>
    <property type="match status" value="1"/>
</dbReference>
<name>A0A9R0JQG4_SPIOL</name>
<sequence>MKTKKMNSTKPHVVVIPYPSQGHINPLLQFAKRLASKGIKATFATTKHTISSIYSLQNVAVEPLSDGFDDGVYPEAGSEDFFLNSFKLNGSNSLARLIENHLNTAFPVTCVVYDAFLPWALDVAKDYGLFGAAFFTNSAAVCSIFCCVSRGLIELPFKPDAVQCALPKMPLFKGDDLPTFLRKPESYPAYLAMKLSQFSNLDLADWMFCNSFEDLELEVIEGITEKWPAKLIGPMVPSSYLDGRIDRDIGYGASLWKPLSEKCKEWLKNKPRKSVIYISFGSMVSLTREQTEEIACALKESNYYFLWVVRESQFSKLPKGFQEEVSMTERGMIVTWCNQLEVLAHEATACFVTHCGWNSTLEGLSLGVPMVGVPQWSDQLPDAKFIEEVWGVGVWAKEDDKGVVRRENLRRCLKEVMEGKRSEEIRENASKWRELSKKAVSHGGSSDNHINDFVQHLRCTSSSSVMGDDHHVPQREHEYPFLDKAGLITVK</sequence>
<dbReference type="PANTHER" id="PTHR11926:SF727">
    <property type="entry name" value="UDP-GLYCOSYLTRANSFERASE 74B1"/>
    <property type="match status" value="1"/>
</dbReference>
<dbReference type="PANTHER" id="PTHR11926">
    <property type="entry name" value="GLUCOSYL/GLUCURONOSYL TRANSFERASES"/>
    <property type="match status" value="1"/>
</dbReference>
<dbReference type="GO" id="GO:0080043">
    <property type="term" value="F:quercetin 3-O-glucosyltransferase activity"/>
    <property type="evidence" value="ECO:0000318"/>
    <property type="project" value="GO_Central"/>
</dbReference>
<keyword evidence="3" id="KW-0328">Glycosyltransferase</keyword>
<feature type="domain" description="Glycosyltransferase N-terminal" evidence="5">
    <location>
        <begin position="13"/>
        <end position="50"/>
    </location>
</feature>
<comment type="similarity">
    <text evidence="1 3">Belongs to the UDP-glycosyltransferase family.</text>
</comment>
<evidence type="ECO:0000256" key="4">
    <source>
        <dbReference type="RuleBase" id="RU362057"/>
    </source>
</evidence>
<dbReference type="PROSITE" id="PS00375">
    <property type="entry name" value="UDPGT"/>
    <property type="match status" value="1"/>
</dbReference>
<dbReference type="Pfam" id="PF26168">
    <property type="entry name" value="Glyco_transf_N"/>
    <property type="match status" value="1"/>
</dbReference>
<dbReference type="InterPro" id="IPR035595">
    <property type="entry name" value="UDP_glycos_trans_CS"/>
</dbReference>
<protein>
    <recommendedName>
        <fullName evidence="4">Glycosyltransferase</fullName>
        <ecNumber evidence="4">2.4.1.-</ecNumber>
    </recommendedName>
</protein>
<accession>A0A9R0JQG4</accession>
<dbReference type="GO" id="GO:0080044">
    <property type="term" value="F:quercetin 7-O-glucosyltransferase activity"/>
    <property type="evidence" value="ECO:0000318"/>
    <property type="project" value="GO_Central"/>
</dbReference>
<dbReference type="InterPro" id="IPR058980">
    <property type="entry name" value="Glyco_transf_N"/>
</dbReference>